<dbReference type="InterPro" id="IPR007125">
    <property type="entry name" value="H2A/H2B/H3"/>
</dbReference>
<evidence type="ECO:0000256" key="4">
    <source>
        <dbReference type="ARBA" id="ARBA00022454"/>
    </source>
</evidence>
<evidence type="ECO:0000256" key="1">
    <source>
        <dbReference type="ARBA" id="ARBA00004286"/>
    </source>
</evidence>
<dbReference type="GO" id="GO:0003677">
    <property type="term" value="F:DNA binding"/>
    <property type="evidence" value="ECO:0007669"/>
    <property type="project" value="InterPro"/>
</dbReference>
<comment type="subcellular location">
    <subcellularLocation>
        <location evidence="1">Chromosome</location>
    </subcellularLocation>
</comment>
<keyword evidence="6" id="KW-0544">Nucleosome core</keyword>
<dbReference type="InterPro" id="IPR000164">
    <property type="entry name" value="Histone_H3/CENP-A"/>
</dbReference>
<evidence type="ECO:0000256" key="5">
    <source>
        <dbReference type="ARBA" id="ARBA00023026"/>
    </source>
</evidence>
<accession>A0A4Z1EUI7</accession>
<dbReference type="GO" id="GO:0004497">
    <property type="term" value="F:monooxygenase activity"/>
    <property type="evidence" value="ECO:0007669"/>
    <property type="project" value="InterPro"/>
</dbReference>
<dbReference type="GO" id="GO:0005506">
    <property type="term" value="F:iron ion binding"/>
    <property type="evidence" value="ECO:0007669"/>
    <property type="project" value="InterPro"/>
</dbReference>
<dbReference type="GO" id="GO:0046982">
    <property type="term" value="F:protein heterodimerization activity"/>
    <property type="evidence" value="ECO:0007669"/>
    <property type="project" value="InterPro"/>
</dbReference>
<dbReference type="InterPro" id="IPR009072">
    <property type="entry name" value="Histone-fold"/>
</dbReference>
<dbReference type="InterPro" id="IPR036396">
    <property type="entry name" value="Cyt_P450_sf"/>
</dbReference>
<protein>
    <recommendedName>
        <fullName evidence="7">Core Histone H2A/H2B/H3 domain-containing protein</fullName>
    </recommendedName>
</protein>
<dbReference type="Gene3D" id="1.10.630.10">
    <property type="entry name" value="Cytochrome P450"/>
    <property type="match status" value="1"/>
</dbReference>
<dbReference type="CDD" id="cd11070">
    <property type="entry name" value="CYP56-like"/>
    <property type="match status" value="1"/>
</dbReference>
<dbReference type="GO" id="GO:0030527">
    <property type="term" value="F:structural constituent of chromatin"/>
    <property type="evidence" value="ECO:0007669"/>
    <property type="project" value="InterPro"/>
</dbReference>
<keyword evidence="6" id="KW-0238">DNA-binding</keyword>
<feature type="domain" description="Core Histone H2A/H2B/H3" evidence="7">
    <location>
        <begin position="65"/>
        <end position="137"/>
    </location>
</feature>
<organism evidence="8 9">
    <name type="scientific">Botrytis tulipae</name>
    <dbReference type="NCBI Taxonomy" id="87230"/>
    <lineage>
        <taxon>Eukaryota</taxon>
        <taxon>Fungi</taxon>
        <taxon>Dikarya</taxon>
        <taxon>Ascomycota</taxon>
        <taxon>Pezizomycotina</taxon>
        <taxon>Leotiomycetes</taxon>
        <taxon>Helotiales</taxon>
        <taxon>Sclerotiniaceae</taxon>
        <taxon>Botrytis</taxon>
    </lineage>
</organism>
<dbReference type="SMART" id="SM00428">
    <property type="entry name" value="H3"/>
    <property type="match status" value="1"/>
</dbReference>
<dbReference type="PRINTS" id="PR00622">
    <property type="entry name" value="HISTONEH3"/>
</dbReference>
<sequence>MQLENLSLVQLLQKEPRMEEIKRTRRNRQHIVGGGTRRLFNKKPRRDVNYPTKMDDWDLFALHPKTDLIIPKSSFARLAREITELIKPGENYEIDQLALDSLQECAEAHLVREFEMATMFTARASRATIHSKDMKDAKFIRDLRDGYAVRLETQKMNKMGETKEFGRRAWEFKDKAQIHLEIGDIFIVVTPDKNVLYICDADTLSEVLLRRNEFKRPREVLEVSEADWPRHKKATGPPFSNEQTNNLVWREALRQTQEMMNYWIDRGELALRTTAEDAKTFSLNILTSAGFGKSYPFKPASNTDNDPGHSMSYKESLSLIVGNAIPILIIGPNFLLKWKRYLPKSLQKIAQATVEFQTYMKEMVREERELIAKGKISKPNLMTSLIRASQSSSEFRSKQSGLSESEIFGNMFVFNFAGHDTVSHTLCYAFNLLAAHPTVQDWISEEVNAVFLDSDSSTWDYADSFPKLNRCMAVMLETLRLYHPLVTFTKSTGDLPRTITYGSKELHLPPNTMILPNLLGIQSHPRYWGPDRLLWRPSRWIIPSSNQNGELTEELWTPPKGSYMPWSEGPRGFPGKKFGQVEFVAAMAGLFHRHRVEIVKEDGENQREAEKRVKTLVDDSAMVLLLQMMNPEKAGLRWVKKG</sequence>
<evidence type="ECO:0000256" key="3">
    <source>
        <dbReference type="ARBA" id="ARBA00010617"/>
    </source>
</evidence>
<dbReference type="AlphaFoldDB" id="A0A4Z1EUI7"/>
<dbReference type="EMBL" id="PQXH01000052">
    <property type="protein sequence ID" value="TGO14492.1"/>
    <property type="molecule type" value="Genomic_DNA"/>
</dbReference>
<evidence type="ECO:0000256" key="2">
    <source>
        <dbReference type="ARBA" id="ARBA00010343"/>
    </source>
</evidence>
<dbReference type="InterPro" id="IPR050121">
    <property type="entry name" value="Cytochrome_P450_monoxygenase"/>
</dbReference>
<dbReference type="GO" id="GO:0020037">
    <property type="term" value="F:heme binding"/>
    <property type="evidence" value="ECO:0007669"/>
    <property type="project" value="InterPro"/>
</dbReference>
<comment type="similarity">
    <text evidence="2">Belongs to the histone H3 family.</text>
</comment>
<dbReference type="Gene3D" id="1.10.20.10">
    <property type="entry name" value="Histone, subunit A"/>
    <property type="match status" value="1"/>
</dbReference>
<keyword evidence="5" id="KW-0843">Virulence</keyword>
<evidence type="ECO:0000313" key="9">
    <source>
        <dbReference type="Proteomes" id="UP000297777"/>
    </source>
</evidence>
<dbReference type="PANTHER" id="PTHR24305">
    <property type="entry name" value="CYTOCHROME P450"/>
    <property type="match status" value="1"/>
</dbReference>
<keyword evidence="9" id="KW-1185">Reference proteome</keyword>
<dbReference type="Pfam" id="PF00125">
    <property type="entry name" value="Histone"/>
    <property type="match status" value="1"/>
</dbReference>
<keyword evidence="4" id="KW-0158">Chromosome</keyword>
<dbReference type="OrthoDB" id="1470350at2759"/>
<dbReference type="GO" id="GO:0000786">
    <property type="term" value="C:nucleosome"/>
    <property type="evidence" value="ECO:0007669"/>
    <property type="project" value="UniProtKB-KW"/>
</dbReference>
<evidence type="ECO:0000259" key="7">
    <source>
        <dbReference type="Pfam" id="PF00125"/>
    </source>
</evidence>
<proteinExistence type="inferred from homology"/>
<comment type="caution">
    <text evidence="8">The sequence shown here is derived from an EMBL/GenBank/DDBJ whole genome shotgun (WGS) entry which is preliminary data.</text>
</comment>
<dbReference type="SUPFAM" id="SSF48264">
    <property type="entry name" value="Cytochrome P450"/>
    <property type="match status" value="1"/>
</dbReference>
<dbReference type="InterPro" id="IPR001128">
    <property type="entry name" value="Cyt_P450"/>
</dbReference>
<name>A0A4Z1EUI7_9HELO</name>
<dbReference type="SUPFAM" id="SSF47113">
    <property type="entry name" value="Histone-fold"/>
    <property type="match status" value="1"/>
</dbReference>
<evidence type="ECO:0000313" key="8">
    <source>
        <dbReference type="EMBL" id="TGO14492.1"/>
    </source>
</evidence>
<evidence type="ECO:0000256" key="6">
    <source>
        <dbReference type="ARBA" id="ARBA00023269"/>
    </source>
</evidence>
<dbReference type="PANTHER" id="PTHR24305:SF166">
    <property type="entry name" value="CYTOCHROME P450 12A4, MITOCHONDRIAL-RELATED"/>
    <property type="match status" value="1"/>
</dbReference>
<comment type="similarity">
    <text evidence="3">Belongs to the cytochrome P450 family.</text>
</comment>
<gene>
    <name evidence="8" type="ORF">BTUL_0052g00300</name>
</gene>
<dbReference type="Pfam" id="PF00067">
    <property type="entry name" value="p450"/>
    <property type="match status" value="1"/>
</dbReference>
<dbReference type="GO" id="GO:0016705">
    <property type="term" value="F:oxidoreductase activity, acting on paired donors, with incorporation or reduction of molecular oxygen"/>
    <property type="evidence" value="ECO:0007669"/>
    <property type="project" value="InterPro"/>
</dbReference>
<reference evidence="8 9" key="1">
    <citation type="submission" date="2017-12" db="EMBL/GenBank/DDBJ databases">
        <title>Comparative genomics of Botrytis spp.</title>
        <authorList>
            <person name="Valero-Jimenez C.A."/>
            <person name="Tapia P."/>
            <person name="Veloso J."/>
            <person name="Silva-Moreno E."/>
            <person name="Staats M."/>
            <person name="Valdes J.H."/>
            <person name="Van Kan J.A.L."/>
        </authorList>
    </citation>
    <scope>NUCLEOTIDE SEQUENCE [LARGE SCALE GENOMIC DNA]</scope>
    <source>
        <strain evidence="8 9">Bt9001</strain>
    </source>
</reference>
<dbReference type="Proteomes" id="UP000297777">
    <property type="component" value="Unassembled WGS sequence"/>
</dbReference>